<keyword evidence="3" id="KW-1185">Reference proteome</keyword>
<evidence type="ECO:0000256" key="1">
    <source>
        <dbReference type="ARBA" id="ARBA00023002"/>
    </source>
</evidence>
<accession>A0ABX8RXU3</accession>
<dbReference type="EMBL" id="CP078145">
    <property type="protein sequence ID" value="QXN94463.1"/>
    <property type="molecule type" value="Genomic_DNA"/>
</dbReference>
<dbReference type="RefSeq" id="WP_218477021.1">
    <property type="nucleotide sequence ID" value="NZ_BAABJN010000015.1"/>
</dbReference>
<dbReference type="InterPro" id="IPR002347">
    <property type="entry name" value="SDR_fam"/>
</dbReference>
<keyword evidence="1" id="KW-0560">Oxidoreductase</keyword>
<evidence type="ECO:0000313" key="3">
    <source>
        <dbReference type="Proteomes" id="UP000694257"/>
    </source>
</evidence>
<name>A0ABX8RXU3_NOCIO</name>
<organism evidence="2 3">
    <name type="scientific">Nocardia iowensis</name>
    <dbReference type="NCBI Taxonomy" id="204891"/>
    <lineage>
        <taxon>Bacteria</taxon>
        <taxon>Bacillati</taxon>
        <taxon>Actinomycetota</taxon>
        <taxon>Actinomycetes</taxon>
        <taxon>Mycobacteriales</taxon>
        <taxon>Nocardiaceae</taxon>
        <taxon>Nocardia</taxon>
    </lineage>
</organism>
<dbReference type="Proteomes" id="UP000694257">
    <property type="component" value="Chromosome"/>
</dbReference>
<dbReference type="CDD" id="cd05233">
    <property type="entry name" value="SDR_c"/>
    <property type="match status" value="1"/>
</dbReference>
<sequence>MDTFIGRTAFITGGARGIGLGIARACARAGTTLALVDIDEDALAQAKTELSELTRTETYVLDVRDREAYARVADQVESDLGVVSLLFNNAGVTDIISPAQMDYAVWDWVMGVNIGGIYNGMQTFVPRMISRGGDSYIVNSASAAGLVFANTGFPYQASKFAVVGLTETLHAELAGYGIGISLLLPGPVATDIVRNAQRLRPEHAPAQSQKVADKLENAHGILNHIGVSIDEVGQLTLDAIREERFYIPTDDSVATALTARTEALLAAMSSARHVPEFAGWAQSPHR</sequence>
<evidence type="ECO:0000313" key="2">
    <source>
        <dbReference type="EMBL" id="QXN94463.1"/>
    </source>
</evidence>
<dbReference type="PANTHER" id="PTHR42760:SF37">
    <property type="entry name" value="CLAVALDEHYDE DEHYDROGENASE"/>
    <property type="match status" value="1"/>
</dbReference>
<proteinExistence type="predicted"/>
<reference evidence="2 3" key="1">
    <citation type="submission" date="2021-07" db="EMBL/GenBank/DDBJ databases">
        <title>Whole Genome Sequence of Nocardia Iowensis.</title>
        <authorList>
            <person name="Lamm A."/>
            <person name="Collins-Fairclough A.M."/>
            <person name="Bunk B."/>
            <person name="Sproer C."/>
        </authorList>
    </citation>
    <scope>NUCLEOTIDE SEQUENCE [LARGE SCALE GENOMIC DNA]</scope>
    <source>
        <strain evidence="2 3">NRRL 5646</strain>
    </source>
</reference>
<protein>
    <submittedName>
        <fullName evidence="2">SDR family NAD(P)-dependent oxidoreductase</fullName>
    </submittedName>
</protein>
<dbReference type="Pfam" id="PF00106">
    <property type="entry name" value="adh_short"/>
    <property type="match status" value="1"/>
</dbReference>
<gene>
    <name evidence="2" type="ORF">KV110_16245</name>
</gene>
<dbReference type="PANTHER" id="PTHR42760">
    <property type="entry name" value="SHORT-CHAIN DEHYDROGENASES/REDUCTASES FAMILY MEMBER"/>
    <property type="match status" value="1"/>
</dbReference>